<gene>
    <name evidence="8" type="primary">ftsZ</name>
    <name evidence="14" type="ORF">COV04_00940</name>
</gene>
<evidence type="ECO:0000256" key="9">
    <source>
        <dbReference type="NCBIfam" id="TIGR00065"/>
    </source>
</evidence>
<dbReference type="SMART" id="SM00864">
    <property type="entry name" value="Tubulin"/>
    <property type="match status" value="1"/>
</dbReference>
<dbReference type="SUPFAM" id="SSF52490">
    <property type="entry name" value="Tubulin nucleotide-binding domain-like"/>
    <property type="match status" value="1"/>
</dbReference>
<dbReference type="GO" id="GO:0000917">
    <property type="term" value="P:division septum assembly"/>
    <property type="evidence" value="ECO:0007669"/>
    <property type="project" value="UniProtKB-KW"/>
</dbReference>
<dbReference type="GO" id="GO:0005874">
    <property type="term" value="C:microtubule"/>
    <property type="evidence" value="ECO:0007669"/>
    <property type="project" value="InterPro"/>
</dbReference>
<dbReference type="GO" id="GO:0032153">
    <property type="term" value="C:cell division site"/>
    <property type="evidence" value="ECO:0007669"/>
    <property type="project" value="UniProtKB-UniRule"/>
</dbReference>
<keyword evidence="2 8" id="KW-0963">Cytoplasm</keyword>
<dbReference type="FunFam" id="3.40.50.1440:FF:000023">
    <property type="entry name" value="Cell division protein FtsZ"/>
    <property type="match status" value="1"/>
</dbReference>
<evidence type="ECO:0000256" key="2">
    <source>
        <dbReference type="ARBA" id="ARBA00022490"/>
    </source>
</evidence>
<dbReference type="InterPro" id="IPR008280">
    <property type="entry name" value="Tub_FtsZ_C"/>
</dbReference>
<comment type="subunit">
    <text evidence="8">Homodimer. Polymerizes to form a dynamic ring structure in a strictly GTP-dependent manner. Interacts directly with several other division proteins.</text>
</comment>
<feature type="region of interest" description="Disordered" evidence="11">
    <location>
        <begin position="363"/>
        <end position="403"/>
    </location>
</feature>
<evidence type="ECO:0000256" key="7">
    <source>
        <dbReference type="ARBA" id="ARBA00023306"/>
    </source>
</evidence>
<dbReference type="Gene3D" id="3.40.50.1440">
    <property type="entry name" value="Tubulin/FtsZ, GTPase domain"/>
    <property type="match status" value="1"/>
</dbReference>
<evidence type="ECO:0000256" key="1">
    <source>
        <dbReference type="ARBA" id="ARBA00009690"/>
    </source>
</evidence>
<dbReference type="GO" id="GO:0005737">
    <property type="term" value="C:cytoplasm"/>
    <property type="evidence" value="ECO:0007669"/>
    <property type="project" value="UniProtKB-SubCell"/>
</dbReference>
<comment type="similarity">
    <text evidence="1 8 10">Belongs to the FtsZ family.</text>
</comment>
<sequence length="403" mass="42985">MAEVKPNIETIAKIKVVGVGGGGSSAVNRMVEAKIKGVDFIVMNTDVQALHYTKAPVKLHIGKTVTRGLGAGMNPELGRKAAEEAQNEIRDFLKGSDMVFVTCGLGGGTGSGASPIVAEIARDLGALTIAVVTKPFSFEGAQRKTIAEQAYEELADKVDAIIVIPNDRILQIVDKKASLIDSFRTADEVLRQGVEGISDLITMPGLVNVDFADVKSIMHNAGSALMGIGIGTGENRAATAAKAAITSPLLESSIEGARGVLFVITSGPDLGMHEVNDAAKIITSSADENARVIFGTVIDESMKGEVRVTVIASGFNGARSQRVKESEPASTYTANRYLEEQPVEEEEDDAIVDTEETRAIFKTRVSRNNEGNESVTPEPKRPTKTTDEEEDLDIPAFIRRKMN</sequence>
<keyword evidence="3 8" id="KW-0132">Cell division</keyword>
<dbReference type="InterPro" id="IPR036525">
    <property type="entry name" value="Tubulin/FtsZ_GTPase_sf"/>
</dbReference>
<dbReference type="Proteomes" id="UP000231152">
    <property type="component" value="Unassembled WGS sequence"/>
</dbReference>
<dbReference type="PROSITE" id="PS01135">
    <property type="entry name" value="FTSZ_2"/>
    <property type="match status" value="1"/>
</dbReference>
<keyword evidence="5 8" id="KW-0342">GTP-binding</keyword>
<feature type="compositionally biased region" description="Polar residues" evidence="11">
    <location>
        <begin position="366"/>
        <end position="375"/>
    </location>
</feature>
<proteinExistence type="inferred from homology"/>
<keyword evidence="4 8" id="KW-0547">Nucleotide-binding</keyword>
<protein>
    <recommendedName>
        <fullName evidence="8 9">Cell division protein FtsZ</fullName>
    </recommendedName>
</protein>
<evidence type="ECO:0000313" key="14">
    <source>
        <dbReference type="EMBL" id="PJE76082.1"/>
    </source>
</evidence>
<dbReference type="InterPro" id="IPR020805">
    <property type="entry name" value="Cell_div_FtsZ_CS"/>
</dbReference>
<comment type="caution">
    <text evidence="14">The sequence shown here is derived from an EMBL/GenBank/DDBJ whole genome shotgun (WGS) entry which is preliminary data.</text>
</comment>
<comment type="caution">
    <text evidence="8">Lacks conserved residue(s) required for the propagation of feature annotation.</text>
</comment>
<feature type="binding site" evidence="8">
    <location>
        <begin position="108"/>
        <end position="110"/>
    </location>
    <ligand>
        <name>GTP</name>
        <dbReference type="ChEBI" id="CHEBI:37565"/>
    </ligand>
</feature>
<dbReference type="InterPro" id="IPR024757">
    <property type="entry name" value="FtsZ_C"/>
</dbReference>
<dbReference type="AlphaFoldDB" id="A0A2M8LF59"/>
<keyword evidence="7 8" id="KW-0131">Cell cycle</keyword>
<evidence type="ECO:0000256" key="10">
    <source>
        <dbReference type="RuleBase" id="RU000631"/>
    </source>
</evidence>
<evidence type="ECO:0000256" key="8">
    <source>
        <dbReference type="HAMAP-Rule" id="MF_00909"/>
    </source>
</evidence>
<dbReference type="HAMAP" id="MF_00909">
    <property type="entry name" value="FtsZ"/>
    <property type="match status" value="1"/>
</dbReference>
<dbReference type="GO" id="GO:0005525">
    <property type="term" value="F:GTP binding"/>
    <property type="evidence" value="ECO:0007669"/>
    <property type="project" value="UniProtKB-UniRule"/>
</dbReference>
<dbReference type="InterPro" id="IPR003008">
    <property type="entry name" value="Tubulin_FtsZ_GTPase"/>
</dbReference>
<dbReference type="Pfam" id="PF12327">
    <property type="entry name" value="FtsZ_C"/>
    <property type="match status" value="1"/>
</dbReference>
<dbReference type="Pfam" id="PF00091">
    <property type="entry name" value="Tubulin"/>
    <property type="match status" value="1"/>
</dbReference>
<reference evidence="14 15" key="1">
    <citation type="submission" date="2017-09" db="EMBL/GenBank/DDBJ databases">
        <title>Depth-based differentiation of microbial function through sediment-hosted aquifers and enrichment of novel symbionts in the deep terrestrial subsurface.</title>
        <authorList>
            <person name="Probst A.J."/>
            <person name="Ladd B."/>
            <person name="Jarett J.K."/>
            <person name="Geller-Mcgrath D.E."/>
            <person name="Sieber C.M."/>
            <person name="Emerson J.B."/>
            <person name="Anantharaman K."/>
            <person name="Thomas B.C."/>
            <person name="Malmstrom R."/>
            <person name="Stieglmeier M."/>
            <person name="Klingl A."/>
            <person name="Woyke T."/>
            <person name="Ryan C.M."/>
            <person name="Banfield J.F."/>
        </authorList>
    </citation>
    <scope>NUCLEOTIDE SEQUENCE [LARGE SCALE GENOMIC DNA]</scope>
    <source>
        <strain evidence="14">CG10_big_fil_rev_8_21_14_0_10_48_11</strain>
    </source>
</reference>
<feature type="binding site" evidence="8">
    <location>
        <position position="139"/>
    </location>
    <ligand>
        <name>GTP</name>
        <dbReference type="ChEBI" id="CHEBI:37565"/>
    </ligand>
</feature>
<dbReference type="GO" id="GO:0051258">
    <property type="term" value="P:protein polymerization"/>
    <property type="evidence" value="ECO:0007669"/>
    <property type="project" value="UniProtKB-UniRule"/>
</dbReference>
<dbReference type="SUPFAM" id="SSF55307">
    <property type="entry name" value="Tubulin C-terminal domain-like"/>
    <property type="match status" value="1"/>
</dbReference>
<dbReference type="NCBIfam" id="TIGR00065">
    <property type="entry name" value="ftsZ"/>
    <property type="match status" value="1"/>
</dbReference>
<dbReference type="InterPro" id="IPR018316">
    <property type="entry name" value="Tubulin/FtsZ_2-layer-sand-dom"/>
</dbReference>
<dbReference type="PROSITE" id="PS00227">
    <property type="entry name" value="TUBULIN"/>
    <property type="match status" value="1"/>
</dbReference>
<comment type="subcellular location">
    <subcellularLocation>
        <location evidence="8">Cytoplasm</location>
    </subcellularLocation>
    <text evidence="8">Assembles at midcell at the inner surface of the cytoplasmic membrane.</text>
</comment>
<dbReference type="EMBL" id="PFET01000005">
    <property type="protein sequence ID" value="PJE76082.1"/>
    <property type="molecule type" value="Genomic_DNA"/>
</dbReference>
<evidence type="ECO:0000259" key="12">
    <source>
        <dbReference type="SMART" id="SM00864"/>
    </source>
</evidence>
<dbReference type="GO" id="GO:0007017">
    <property type="term" value="P:microtubule-based process"/>
    <property type="evidence" value="ECO:0007669"/>
    <property type="project" value="InterPro"/>
</dbReference>
<dbReference type="InterPro" id="IPR017975">
    <property type="entry name" value="Tubulin_CS"/>
</dbReference>
<evidence type="ECO:0000256" key="5">
    <source>
        <dbReference type="ARBA" id="ARBA00023134"/>
    </source>
</evidence>
<feature type="domain" description="Tubulin/FtsZ GTPase" evidence="12">
    <location>
        <begin position="13"/>
        <end position="205"/>
    </location>
</feature>
<keyword evidence="6 8" id="KW-0717">Septation</keyword>
<feature type="binding site" evidence="8">
    <location>
        <position position="187"/>
    </location>
    <ligand>
        <name>GTP</name>
        <dbReference type="ChEBI" id="CHEBI:37565"/>
    </ligand>
</feature>
<accession>A0A2M8LF59</accession>
<dbReference type="PANTHER" id="PTHR30314">
    <property type="entry name" value="CELL DIVISION PROTEIN FTSZ-RELATED"/>
    <property type="match status" value="1"/>
</dbReference>
<evidence type="ECO:0000256" key="11">
    <source>
        <dbReference type="SAM" id="MobiDB-lite"/>
    </source>
</evidence>
<dbReference type="GO" id="GO:0043093">
    <property type="term" value="P:FtsZ-dependent cytokinesis"/>
    <property type="evidence" value="ECO:0007669"/>
    <property type="project" value="UniProtKB-UniRule"/>
</dbReference>
<dbReference type="Gene3D" id="3.30.1330.20">
    <property type="entry name" value="Tubulin/FtsZ, C-terminal domain"/>
    <property type="match status" value="1"/>
</dbReference>
<evidence type="ECO:0000256" key="3">
    <source>
        <dbReference type="ARBA" id="ARBA00022618"/>
    </source>
</evidence>
<name>A0A2M8LF59_9BACT</name>
<dbReference type="InterPro" id="IPR037103">
    <property type="entry name" value="Tubulin/FtsZ-like_C"/>
</dbReference>
<evidence type="ECO:0000313" key="15">
    <source>
        <dbReference type="Proteomes" id="UP000231152"/>
    </source>
</evidence>
<evidence type="ECO:0000256" key="6">
    <source>
        <dbReference type="ARBA" id="ARBA00023210"/>
    </source>
</evidence>
<dbReference type="CDD" id="cd02201">
    <property type="entry name" value="FtsZ_type1"/>
    <property type="match status" value="1"/>
</dbReference>
<dbReference type="PRINTS" id="PR00423">
    <property type="entry name" value="CELLDVISFTSZ"/>
</dbReference>
<organism evidence="14 15">
    <name type="scientific">Candidatus Uhrbacteria bacterium CG10_big_fil_rev_8_21_14_0_10_48_11</name>
    <dbReference type="NCBI Taxonomy" id="1975037"/>
    <lineage>
        <taxon>Bacteria</taxon>
        <taxon>Candidatus Uhriibacteriota</taxon>
    </lineage>
</organism>
<feature type="domain" description="Tubulin/FtsZ 2-layer sandwich" evidence="13">
    <location>
        <begin position="207"/>
        <end position="324"/>
    </location>
</feature>
<feature type="binding site" evidence="8">
    <location>
        <position position="143"/>
    </location>
    <ligand>
        <name>GTP</name>
        <dbReference type="ChEBI" id="CHEBI:37565"/>
    </ligand>
</feature>
<dbReference type="SMART" id="SM00865">
    <property type="entry name" value="Tubulin_C"/>
    <property type="match status" value="1"/>
</dbReference>
<comment type="function">
    <text evidence="8 10">Essential cell division protein that forms a contractile ring structure (Z ring) at the future cell division site. The regulation of the ring assembly controls the timing and the location of cell division. One of the functions of the FtsZ ring is to recruit other cell division proteins to the septum to produce a new cell wall between the dividing cells. Binds GTP and shows GTPase activity.</text>
</comment>
<dbReference type="InterPro" id="IPR045061">
    <property type="entry name" value="FtsZ/CetZ"/>
</dbReference>
<dbReference type="InterPro" id="IPR000158">
    <property type="entry name" value="Cell_div_FtsZ"/>
</dbReference>
<dbReference type="GO" id="GO:0003924">
    <property type="term" value="F:GTPase activity"/>
    <property type="evidence" value="ECO:0007669"/>
    <property type="project" value="UniProtKB-UniRule"/>
</dbReference>
<dbReference type="PANTHER" id="PTHR30314:SF3">
    <property type="entry name" value="MITOCHONDRIAL DIVISION PROTEIN FSZA"/>
    <property type="match status" value="1"/>
</dbReference>
<evidence type="ECO:0000259" key="13">
    <source>
        <dbReference type="SMART" id="SM00865"/>
    </source>
</evidence>
<evidence type="ECO:0000256" key="4">
    <source>
        <dbReference type="ARBA" id="ARBA00022741"/>
    </source>
</evidence>